<evidence type="ECO:0000313" key="8">
    <source>
        <dbReference type="Proteomes" id="UP001500841"/>
    </source>
</evidence>
<dbReference type="CDD" id="cd16433">
    <property type="entry name" value="CheB"/>
    <property type="match status" value="1"/>
</dbReference>
<evidence type="ECO:0000256" key="1">
    <source>
        <dbReference type="ARBA" id="ARBA00022801"/>
    </source>
</evidence>
<evidence type="ECO:0000256" key="4">
    <source>
        <dbReference type="PROSITE-ProRule" id="PRU00050"/>
    </source>
</evidence>
<evidence type="ECO:0000256" key="5">
    <source>
        <dbReference type="SAM" id="Phobius"/>
    </source>
</evidence>
<dbReference type="PANTHER" id="PTHR42872">
    <property type="entry name" value="PROTEIN-GLUTAMATE METHYLESTERASE/PROTEIN-GLUTAMINE GLUTAMINASE"/>
    <property type="match status" value="1"/>
</dbReference>
<dbReference type="EC" id="3.1.1.61" evidence="2"/>
<dbReference type="RefSeq" id="WP_345107089.1">
    <property type="nucleotide sequence ID" value="NZ_BAABCV010000015.1"/>
</dbReference>
<gene>
    <name evidence="7" type="ORF">GCM10022392_32870</name>
</gene>
<keyword evidence="5" id="KW-0812">Transmembrane</keyword>
<comment type="catalytic activity">
    <reaction evidence="3">
        <text>[protein]-L-glutamate 5-O-methyl ester + H2O = L-glutamyl-[protein] + methanol + H(+)</text>
        <dbReference type="Rhea" id="RHEA:23236"/>
        <dbReference type="Rhea" id="RHEA-COMP:10208"/>
        <dbReference type="Rhea" id="RHEA-COMP:10311"/>
        <dbReference type="ChEBI" id="CHEBI:15377"/>
        <dbReference type="ChEBI" id="CHEBI:15378"/>
        <dbReference type="ChEBI" id="CHEBI:17790"/>
        <dbReference type="ChEBI" id="CHEBI:29973"/>
        <dbReference type="ChEBI" id="CHEBI:82795"/>
        <dbReference type="EC" id="3.1.1.61"/>
    </reaction>
</comment>
<dbReference type="EMBL" id="BAABCV010000015">
    <property type="protein sequence ID" value="GAA4104704.1"/>
    <property type="molecule type" value="Genomic_DNA"/>
</dbReference>
<dbReference type="Proteomes" id="UP001500841">
    <property type="component" value="Unassembled WGS sequence"/>
</dbReference>
<name>A0ABP7X4U1_9SPHI</name>
<reference evidence="8" key="1">
    <citation type="journal article" date="2019" name="Int. J. Syst. Evol. Microbiol.">
        <title>The Global Catalogue of Microorganisms (GCM) 10K type strain sequencing project: providing services to taxonomists for standard genome sequencing and annotation.</title>
        <authorList>
            <consortium name="The Broad Institute Genomics Platform"/>
            <consortium name="The Broad Institute Genome Sequencing Center for Infectious Disease"/>
            <person name="Wu L."/>
            <person name="Ma J."/>
        </authorList>
    </citation>
    <scope>NUCLEOTIDE SEQUENCE [LARGE SCALE GENOMIC DNA]</scope>
    <source>
        <strain evidence="8">JCM 17085</strain>
    </source>
</reference>
<evidence type="ECO:0000259" key="6">
    <source>
        <dbReference type="PROSITE" id="PS50122"/>
    </source>
</evidence>
<dbReference type="InterPro" id="IPR000673">
    <property type="entry name" value="Sig_transdc_resp-reg_Me-estase"/>
</dbReference>
<dbReference type="Pfam" id="PF01339">
    <property type="entry name" value="CheB_methylest"/>
    <property type="match status" value="1"/>
</dbReference>
<evidence type="ECO:0000256" key="2">
    <source>
        <dbReference type="ARBA" id="ARBA00039140"/>
    </source>
</evidence>
<feature type="active site" evidence="4">
    <location>
        <position position="40"/>
    </location>
</feature>
<proteinExistence type="predicted"/>
<evidence type="ECO:0000256" key="3">
    <source>
        <dbReference type="ARBA" id="ARBA00048267"/>
    </source>
</evidence>
<protein>
    <recommendedName>
        <fullName evidence="2">protein-glutamate methylesterase</fullName>
        <ecNumber evidence="2">3.1.1.61</ecNumber>
    </recommendedName>
</protein>
<dbReference type="Gene3D" id="3.40.50.180">
    <property type="entry name" value="Methylesterase CheB, C-terminal domain"/>
    <property type="match status" value="1"/>
</dbReference>
<keyword evidence="1 4" id="KW-0378">Hydrolase</keyword>
<keyword evidence="5" id="KW-1133">Transmembrane helix</keyword>
<feature type="domain" description="CheB-type methylesterase" evidence="6">
    <location>
        <begin position="4"/>
        <end position="191"/>
    </location>
</feature>
<keyword evidence="5" id="KW-0472">Membrane</keyword>
<organism evidence="7 8">
    <name type="scientific">Mucilaginibacter panaciglaebae</name>
    <dbReference type="NCBI Taxonomy" id="502331"/>
    <lineage>
        <taxon>Bacteria</taxon>
        <taxon>Pseudomonadati</taxon>
        <taxon>Bacteroidota</taxon>
        <taxon>Sphingobacteriia</taxon>
        <taxon>Sphingobacteriales</taxon>
        <taxon>Sphingobacteriaceae</taxon>
        <taxon>Mucilaginibacter</taxon>
    </lineage>
</organism>
<sequence>MKEPAHIIVVGASAGGLKAIAALLTAIQDVEDAAIFIVLHVAKSSSGSILTNLLQKKTKLNCNLAMDGQRIEPGSVYVARPDYHLIIKPGYIQLINGPRENRWRPSIDVLFRSAAVAYNSRVTGIILTGLLDDGTAGMVAIKRCGGTCIVQEPDEAEFQDMPSNVLQRVDVDYRVPITDIGYILNDMFSKSEKPSVKVPQDLLLEAGMTENMKSQINDLEKIGTHSNYTCPECGGGLWSIDNDPIKRYRCFTGHVFTQGLLLEQQSEHVEESLWASIRMMEEKRDLLLTTAHNYQLIGNEAMSNNKRTEADIIESHISQIKGLIQSLKENYNEKELN</sequence>
<feature type="active site" evidence="4">
    <location>
        <position position="13"/>
    </location>
</feature>
<keyword evidence="8" id="KW-1185">Reference proteome</keyword>
<evidence type="ECO:0000313" key="7">
    <source>
        <dbReference type="EMBL" id="GAA4104704.1"/>
    </source>
</evidence>
<accession>A0ABP7X4U1</accession>
<comment type="caution">
    <text evidence="7">The sequence shown here is derived from an EMBL/GenBank/DDBJ whole genome shotgun (WGS) entry which is preliminary data.</text>
</comment>
<dbReference type="InterPro" id="IPR035909">
    <property type="entry name" value="CheB_C"/>
</dbReference>
<dbReference type="PROSITE" id="PS50122">
    <property type="entry name" value="CHEB"/>
    <property type="match status" value="1"/>
</dbReference>
<keyword evidence="4" id="KW-0145">Chemotaxis</keyword>
<dbReference type="InterPro" id="IPR011247">
    <property type="entry name" value="Chemotax_prot-Glu_Me-esterase"/>
</dbReference>
<feature type="active site" evidence="4">
    <location>
        <position position="133"/>
    </location>
</feature>
<dbReference type="SUPFAM" id="SSF52738">
    <property type="entry name" value="Methylesterase CheB, C-terminal domain"/>
    <property type="match status" value="1"/>
</dbReference>
<feature type="transmembrane region" description="Helical" evidence="5">
    <location>
        <begin position="7"/>
        <end position="27"/>
    </location>
</feature>
<dbReference type="PIRSF" id="PIRSF036461">
    <property type="entry name" value="Chmtx_methlestr"/>
    <property type="match status" value="1"/>
</dbReference>
<dbReference type="PANTHER" id="PTHR42872:SF6">
    <property type="entry name" value="PROTEIN-GLUTAMATE METHYLESTERASE_PROTEIN-GLUTAMINE GLUTAMINASE"/>
    <property type="match status" value="1"/>
</dbReference>